<dbReference type="PROSITE" id="PS50893">
    <property type="entry name" value="ABC_TRANSPORTER_2"/>
    <property type="match status" value="1"/>
</dbReference>
<dbReference type="Gene3D" id="3.40.50.300">
    <property type="entry name" value="P-loop containing nucleotide triphosphate hydrolases"/>
    <property type="match status" value="1"/>
</dbReference>
<protein>
    <submittedName>
        <fullName evidence="6">ABC transporter ATP-binding protein</fullName>
    </submittedName>
</protein>
<keyword evidence="3 6" id="KW-0067">ATP-binding</keyword>
<dbReference type="FunFam" id="3.40.50.300:FF:000032">
    <property type="entry name" value="Export ABC transporter ATP-binding protein"/>
    <property type="match status" value="1"/>
</dbReference>
<evidence type="ECO:0000256" key="1">
    <source>
        <dbReference type="ARBA" id="ARBA00022448"/>
    </source>
</evidence>
<organism evidence="6 7">
    <name type="scientific">Telmatocola sphagniphila</name>
    <dbReference type="NCBI Taxonomy" id="1123043"/>
    <lineage>
        <taxon>Bacteria</taxon>
        <taxon>Pseudomonadati</taxon>
        <taxon>Planctomycetota</taxon>
        <taxon>Planctomycetia</taxon>
        <taxon>Gemmatales</taxon>
        <taxon>Gemmataceae</taxon>
    </lineage>
</organism>
<keyword evidence="1" id="KW-0813">Transport</keyword>
<dbReference type="PANTHER" id="PTHR24220">
    <property type="entry name" value="IMPORT ATP-BINDING PROTEIN"/>
    <property type="match status" value="1"/>
</dbReference>
<gene>
    <name evidence="6" type="ORF">KIH39_16180</name>
</gene>
<dbReference type="PANTHER" id="PTHR24220:SF659">
    <property type="entry name" value="TRANSPORTER, PUTATIVE-RELATED"/>
    <property type="match status" value="1"/>
</dbReference>
<dbReference type="EMBL" id="CP074694">
    <property type="protein sequence ID" value="QVL30387.1"/>
    <property type="molecule type" value="Genomic_DNA"/>
</dbReference>
<dbReference type="GO" id="GO:0005524">
    <property type="term" value="F:ATP binding"/>
    <property type="evidence" value="ECO:0007669"/>
    <property type="project" value="UniProtKB-KW"/>
</dbReference>
<evidence type="ECO:0000256" key="3">
    <source>
        <dbReference type="ARBA" id="ARBA00022840"/>
    </source>
</evidence>
<dbReference type="SMART" id="SM00382">
    <property type="entry name" value="AAA"/>
    <property type="match status" value="1"/>
</dbReference>
<dbReference type="KEGG" id="tsph:KIH39_16180"/>
<dbReference type="InterPro" id="IPR017871">
    <property type="entry name" value="ABC_transporter-like_CS"/>
</dbReference>
<dbReference type="InterPro" id="IPR003593">
    <property type="entry name" value="AAA+_ATPase"/>
</dbReference>
<evidence type="ECO:0000256" key="2">
    <source>
        <dbReference type="ARBA" id="ARBA00022741"/>
    </source>
</evidence>
<dbReference type="RefSeq" id="WP_213494258.1">
    <property type="nucleotide sequence ID" value="NZ_CP074694.1"/>
</dbReference>
<proteinExistence type="inferred from homology"/>
<dbReference type="GO" id="GO:0098796">
    <property type="term" value="C:membrane protein complex"/>
    <property type="evidence" value="ECO:0007669"/>
    <property type="project" value="UniProtKB-ARBA"/>
</dbReference>
<evidence type="ECO:0000313" key="6">
    <source>
        <dbReference type="EMBL" id="QVL30387.1"/>
    </source>
</evidence>
<sequence length="236" mass="25564">MESAVRCVRVEKFFGEGDTRVQVLRGIDTNVRFGEMTLLVGPSGCGKTTLISLIAGLLDPTEGEVWVLSECISKLRGGRKTAFRSKNIGFVFQQYNLMPALTAAENAAVPLIIAGWSRTKAVDRAAEMLRKVGLSDKIRSLPAQLSGGQQQRVAIARALVHEPRLLVCDEPTAALDGKSGQTVMELLKEVACKPDRAVIIVTHDNRVYKFGDRILEMADGLIERIVDGASVATLSA</sequence>
<dbReference type="PROSITE" id="PS00211">
    <property type="entry name" value="ABC_TRANSPORTER_1"/>
    <property type="match status" value="1"/>
</dbReference>
<keyword evidence="2" id="KW-0547">Nucleotide-binding</keyword>
<comment type="similarity">
    <text evidence="4">Belongs to the ABC transporter superfamily. Macrolide exporter (TC 3.A.1.122) family.</text>
</comment>
<dbReference type="Proteomes" id="UP000676194">
    <property type="component" value="Chromosome"/>
</dbReference>
<name>A0A8E6B228_9BACT</name>
<reference evidence="6" key="1">
    <citation type="submission" date="2021-05" db="EMBL/GenBank/DDBJ databases">
        <title>Complete genome sequence of the cellulolytic planctomycete Telmatocola sphagniphila SP2T and characterization of the first cellulase from planctomycetes.</title>
        <authorList>
            <person name="Rakitin A.L."/>
            <person name="Beletsky A.V."/>
            <person name="Naumoff D.G."/>
            <person name="Kulichevskaya I.S."/>
            <person name="Mardanov A.V."/>
            <person name="Ravin N.V."/>
            <person name="Dedysh S.N."/>
        </authorList>
    </citation>
    <scope>NUCLEOTIDE SEQUENCE</scope>
    <source>
        <strain evidence="6">SP2T</strain>
    </source>
</reference>
<dbReference type="InterPro" id="IPR017911">
    <property type="entry name" value="MacB-like_ATP-bd"/>
</dbReference>
<dbReference type="InterPro" id="IPR003439">
    <property type="entry name" value="ABC_transporter-like_ATP-bd"/>
</dbReference>
<dbReference type="SUPFAM" id="SSF52540">
    <property type="entry name" value="P-loop containing nucleoside triphosphate hydrolases"/>
    <property type="match status" value="1"/>
</dbReference>
<dbReference type="GO" id="GO:0022857">
    <property type="term" value="F:transmembrane transporter activity"/>
    <property type="evidence" value="ECO:0007669"/>
    <property type="project" value="UniProtKB-ARBA"/>
</dbReference>
<evidence type="ECO:0000313" key="7">
    <source>
        <dbReference type="Proteomes" id="UP000676194"/>
    </source>
</evidence>
<dbReference type="CDD" id="cd03255">
    <property type="entry name" value="ABC_MJ0796_LolCDE_FtsE"/>
    <property type="match status" value="1"/>
</dbReference>
<dbReference type="GO" id="GO:0005886">
    <property type="term" value="C:plasma membrane"/>
    <property type="evidence" value="ECO:0007669"/>
    <property type="project" value="TreeGrafter"/>
</dbReference>
<keyword evidence="7" id="KW-1185">Reference proteome</keyword>
<dbReference type="AlphaFoldDB" id="A0A8E6B228"/>
<dbReference type="InterPro" id="IPR015854">
    <property type="entry name" value="ABC_transpr_LolD-like"/>
</dbReference>
<accession>A0A8E6B228</accession>
<dbReference type="InterPro" id="IPR027417">
    <property type="entry name" value="P-loop_NTPase"/>
</dbReference>
<evidence type="ECO:0000259" key="5">
    <source>
        <dbReference type="PROSITE" id="PS50893"/>
    </source>
</evidence>
<feature type="domain" description="ABC transporter" evidence="5">
    <location>
        <begin position="8"/>
        <end position="236"/>
    </location>
</feature>
<dbReference type="Pfam" id="PF00005">
    <property type="entry name" value="ABC_tran"/>
    <property type="match status" value="1"/>
</dbReference>
<evidence type="ECO:0000256" key="4">
    <source>
        <dbReference type="ARBA" id="ARBA00038388"/>
    </source>
</evidence>
<dbReference type="GO" id="GO:0016887">
    <property type="term" value="F:ATP hydrolysis activity"/>
    <property type="evidence" value="ECO:0007669"/>
    <property type="project" value="InterPro"/>
</dbReference>